<dbReference type="InterPro" id="IPR042098">
    <property type="entry name" value="TauD-like_sf"/>
</dbReference>
<proteinExistence type="predicted"/>
<dbReference type="InterPro" id="IPR003819">
    <property type="entry name" value="TauD/TfdA-like"/>
</dbReference>
<dbReference type="Gene3D" id="3.60.130.10">
    <property type="entry name" value="Clavaminate synthase-like"/>
    <property type="match status" value="1"/>
</dbReference>
<reference evidence="3" key="1">
    <citation type="submission" date="2023-01" db="EMBL/GenBank/DDBJ databases">
        <title>Metagenome sequencing of chrysophaentin producing Chrysophaeum taylorii.</title>
        <authorList>
            <person name="Davison J."/>
            <person name="Bewley C."/>
        </authorList>
    </citation>
    <scope>NUCLEOTIDE SEQUENCE</scope>
    <source>
        <strain evidence="3">NIES-1699</strain>
    </source>
</reference>
<accession>A0AAD7UKL8</accession>
<sequence length="417" mass="46469">MLQLGLVAGVALAQDVGGLPAKFVRENLRESFDAASLQRIVNNLPTDLEVASWSARDDHYHVVFSDGSSGEFYMPGDEIEELEDEARVLWEDPAVVEGLMGRDWKEGGISVDWAELGVEVTEAAGGVTETLNQGRARIPMAVVKARAALLRAVHVYGIAKVRNGPASPDACVRLVDAVVGAVQTSVFGYKFVIKAVENPVNLAFDNVGLKQHTDNPYQAKTPDVGVFHCISPAPRGGESLWLDGFAAAEALDEKDKQVLADTPVMHLEISDKWDLRATHPTLEYRDGKLEHVYFNERTRDSWRQYSRTKEPPSPAFYKALRTFESLVDDRARMLVTPLRAGDIALFDNSRVMHSRQAFQGGRHMEGTYMEWHSIYATYRSLYARIVGNNPMTYCGNNITLPVDDNDSEEFPYHPREL</sequence>
<dbReference type="GO" id="GO:0016491">
    <property type="term" value="F:oxidoreductase activity"/>
    <property type="evidence" value="ECO:0007669"/>
    <property type="project" value="UniProtKB-KW"/>
</dbReference>
<feature type="domain" description="TauD/TfdA-like" evidence="2">
    <location>
        <begin position="146"/>
        <end position="368"/>
    </location>
</feature>
<evidence type="ECO:0000313" key="4">
    <source>
        <dbReference type="Proteomes" id="UP001230188"/>
    </source>
</evidence>
<keyword evidence="4" id="KW-1185">Reference proteome</keyword>
<dbReference type="InterPro" id="IPR050411">
    <property type="entry name" value="AlphaKG_dependent_hydroxylases"/>
</dbReference>
<dbReference type="Proteomes" id="UP001230188">
    <property type="component" value="Unassembled WGS sequence"/>
</dbReference>
<dbReference type="Pfam" id="PF02668">
    <property type="entry name" value="TauD"/>
    <property type="match status" value="1"/>
</dbReference>
<dbReference type="GO" id="GO:0005739">
    <property type="term" value="C:mitochondrion"/>
    <property type="evidence" value="ECO:0007669"/>
    <property type="project" value="TreeGrafter"/>
</dbReference>
<evidence type="ECO:0000256" key="1">
    <source>
        <dbReference type="ARBA" id="ARBA00023002"/>
    </source>
</evidence>
<organism evidence="3 4">
    <name type="scientific">Chrysophaeum taylorii</name>
    <dbReference type="NCBI Taxonomy" id="2483200"/>
    <lineage>
        <taxon>Eukaryota</taxon>
        <taxon>Sar</taxon>
        <taxon>Stramenopiles</taxon>
        <taxon>Ochrophyta</taxon>
        <taxon>Pelagophyceae</taxon>
        <taxon>Pelagomonadales</taxon>
        <taxon>Pelagomonadaceae</taxon>
        <taxon>Chrysophaeum</taxon>
    </lineage>
</organism>
<protein>
    <recommendedName>
        <fullName evidence="2">TauD/TfdA-like domain-containing protein</fullName>
    </recommendedName>
</protein>
<evidence type="ECO:0000259" key="2">
    <source>
        <dbReference type="Pfam" id="PF02668"/>
    </source>
</evidence>
<dbReference type="EMBL" id="JAQMWT010000096">
    <property type="protein sequence ID" value="KAJ8610676.1"/>
    <property type="molecule type" value="Genomic_DNA"/>
</dbReference>
<keyword evidence="1" id="KW-0560">Oxidoreductase</keyword>
<dbReference type="PANTHER" id="PTHR10696:SF33">
    <property type="entry name" value="GAMMA-BUTYROBETAINE DIOXYGENASE"/>
    <property type="match status" value="1"/>
</dbReference>
<gene>
    <name evidence="3" type="ORF">CTAYLR_005652</name>
</gene>
<dbReference type="GO" id="GO:0045329">
    <property type="term" value="P:carnitine biosynthetic process"/>
    <property type="evidence" value="ECO:0007669"/>
    <property type="project" value="TreeGrafter"/>
</dbReference>
<dbReference type="AlphaFoldDB" id="A0AAD7UKL8"/>
<evidence type="ECO:0000313" key="3">
    <source>
        <dbReference type="EMBL" id="KAJ8610676.1"/>
    </source>
</evidence>
<dbReference type="PANTHER" id="PTHR10696">
    <property type="entry name" value="GAMMA-BUTYROBETAINE HYDROXYLASE-RELATED"/>
    <property type="match status" value="1"/>
</dbReference>
<comment type="caution">
    <text evidence="3">The sequence shown here is derived from an EMBL/GenBank/DDBJ whole genome shotgun (WGS) entry which is preliminary data.</text>
</comment>
<dbReference type="SUPFAM" id="SSF51197">
    <property type="entry name" value="Clavaminate synthase-like"/>
    <property type="match status" value="1"/>
</dbReference>
<name>A0AAD7UKL8_9STRA</name>